<dbReference type="RefSeq" id="WP_091601574.1">
    <property type="nucleotide sequence ID" value="NZ_LT629754.1"/>
</dbReference>
<gene>
    <name evidence="1" type="ORF">SAMN05192545_0018</name>
</gene>
<dbReference type="EMBL" id="LT629754">
    <property type="protein sequence ID" value="SDR74507.1"/>
    <property type="molecule type" value="Genomic_DNA"/>
</dbReference>
<proteinExistence type="predicted"/>
<evidence type="ECO:0000313" key="1">
    <source>
        <dbReference type="EMBL" id="SDR74507.1"/>
    </source>
</evidence>
<evidence type="ECO:0000313" key="2">
    <source>
        <dbReference type="Proteomes" id="UP000199574"/>
    </source>
</evidence>
<name>A0ABY0U0J7_9FLAO</name>
<organism evidence="1 2">
    <name type="scientific">Maribacter dokdonensis</name>
    <dbReference type="NCBI Taxonomy" id="320912"/>
    <lineage>
        <taxon>Bacteria</taxon>
        <taxon>Pseudomonadati</taxon>
        <taxon>Bacteroidota</taxon>
        <taxon>Flavobacteriia</taxon>
        <taxon>Flavobacteriales</taxon>
        <taxon>Flavobacteriaceae</taxon>
        <taxon>Maribacter</taxon>
    </lineage>
</organism>
<protein>
    <submittedName>
        <fullName evidence="1">Uncharacterized protein</fullName>
    </submittedName>
</protein>
<accession>A0ABY0U0J7</accession>
<sequence>MVDEDAKVFEFKQLEGILKTRSNAIDWTSKLNGIPKNSYLPDVAQSNIFSFQYPDDATQLNARDSSILIDNFNLEYEADFYSSPFEIAQISVCI</sequence>
<dbReference type="Proteomes" id="UP000199574">
    <property type="component" value="Chromosome I"/>
</dbReference>
<reference evidence="1 2" key="1">
    <citation type="submission" date="2016-10" db="EMBL/GenBank/DDBJ databases">
        <authorList>
            <person name="Varghese N."/>
            <person name="Submissions S."/>
        </authorList>
    </citation>
    <scope>NUCLEOTIDE SEQUENCE [LARGE SCALE GENOMIC DNA]</scope>
    <source>
        <strain evidence="1 2">MAR_2009_60</strain>
    </source>
</reference>
<keyword evidence="2" id="KW-1185">Reference proteome</keyword>
<dbReference type="GeneID" id="90591170"/>